<dbReference type="AlphaFoldDB" id="A0AAF3FB90"/>
<sequence>MLKLPMTDLLFYKCFDKELHVLICFKGLNFTRRPKINPKQGEGVSLDQKPRIKNSSTATTCFWVGLYPTTAAQPSHIRHGH</sequence>
<evidence type="ECO:0000313" key="1">
    <source>
        <dbReference type="Proteomes" id="UP000887575"/>
    </source>
</evidence>
<evidence type="ECO:0000313" key="2">
    <source>
        <dbReference type="WBParaSite" id="MBELARI_LOCUS4072.2"/>
    </source>
</evidence>
<dbReference type="WBParaSite" id="MBELARI_LOCUS4072.2">
    <property type="protein sequence ID" value="MBELARI_LOCUS4072.2"/>
    <property type="gene ID" value="MBELARI_LOCUS4072"/>
</dbReference>
<keyword evidence="1" id="KW-1185">Reference proteome</keyword>
<name>A0AAF3FB90_9BILA</name>
<protein>
    <submittedName>
        <fullName evidence="2">Uncharacterized protein</fullName>
    </submittedName>
</protein>
<dbReference type="Proteomes" id="UP000887575">
    <property type="component" value="Unassembled WGS sequence"/>
</dbReference>
<organism evidence="1 2">
    <name type="scientific">Mesorhabditis belari</name>
    <dbReference type="NCBI Taxonomy" id="2138241"/>
    <lineage>
        <taxon>Eukaryota</taxon>
        <taxon>Metazoa</taxon>
        <taxon>Ecdysozoa</taxon>
        <taxon>Nematoda</taxon>
        <taxon>Chromadorea</taxon>
        <taxon>Rhabditida</taxon>
        <taxon>Rhabditina</taxon>
        <taxon>Rhabditomorpha</taxon>
        <taxon>Rhabditoidea</taxon>
        <taxon>Rhabditidae</taxon>
        <taxon>Mesorhabditinae</taxon>
        <taxon>Mesorhabditis</taxon>
    </lineage>
</organism>
<proteinExistence type="predicted"/>
<accession>A0AAF3FB90</accession>
<reference evidence="2" key="1">
    <citation type="submission" date="2024-02" db="UniProtKB">
        <authorList>
            <consortium name="WormBaseParasite"/>
        </authorList>
    </citation>
    <scope>IDENTIFICATION</scope>
</reference>